<dbReference type="InterPro" id="IPR028992">
    <property type="entry name" value="Hedgehog/Intein_dom"/>
</dbReference>
<dbReference type="Proteomes" id="UP000594800">
    <property type="component" value="Chromosome"/>
</dbReference>
<sequence>MARISELHYSNAFARSTGIDEFLEVSLSQAEEANEDDFVVGFYQADGSFGIEISLTDAGVRKSFDADAKEWVYVISADTFPILLTDPDGGGSTNYEAYALVDSSTSTVIDFYDIGGGTQNITASGGPADGATSTNLPVPTDPNSATYSIQFNQPNPGTQSNEPISEGASGSVCFAAGTRIETPHGPRPIEDLRPGDLVLTLDAGPQAVVWAGCTRMVASGRTRPVRIAPGVLGNTSALVVSPQHRLLLRGPRAMLLFGTAELLVPARALVDGRAARRIAAGPVDYHHILLEQHHVVRANGVAAETFLPGRTGLDVMDAALRETLLAIRPDLRAMPESYGPAARPLLQPREYRLLAA</sequence>
<gene>
    <name evidence="3" type="ORF">I0K15_13400</name>
</gene>
<dbReference type="EMBL" id="CP064942">
    <property type="protein sequence ID" value="QPH52803.1"/>
    <property type="molecule type" value="Genomic_DNA"/>
</dbReference>
<evidence type="ECO:0000313" key="3">
    <source>
        <dbReference type="EMBL" id="QPH52803.1"/>
    </source>
</evidence>
<evidence type="ECO:0000256" key="1">
    <source>
        <dbReference type="SAM" id="MobiDB-lite"/>
    </source>
</evidence>
<feature type="compositionally biased region" description="Polar residues" evidence="1">
    <location>
        <begin position="131"/>
        <end position="144"/>
    </location>
</feature>
<dbReference type="SUPFAM" id="SSF51294">
    <property type="entry name" value="Hedgehog/intein (Hint) domain"/>
    <property type="match status" value="1"/>
</dbReference>
<evidence type="ECO:0000259" key="2">
    <source>
        <dbReference type="Pfam" id="PF13403"/>
    </source>
</evidence>
<feature type="compositionally biased region" description="Polar residues" evidence="1">
    <location>
        <begin position="149"/>
        <end position="163"/>
    </location>
</feature>
<organism evidence="3 4">
    <name type="scientific">Pontivivens ytuae</name>
    <dbReference type="NCBI Taxonomy" id="2789856"/>
    <lineage>
        <taxon>Bacteria</taxon>
        <taxon>Pseudomonadati</taxon>
        <taxon>Pseudomonadota</taxon>
        <taxon>Alphaproteobacteria</taxon>
        <taxon>Rhodobacterales</taxon>
        <taxon>Paracoccaceae</taxon>
        <taxon>Pontivivens</taxon>
    </lineage>
</organism>
<reference evidence="3 4" key="1">
    <citation type="submission" date="2020-11" db="EMBL/GenBank/DDBJ databases">
        <title>Description of Pontivivens ytuae sp. nov. isolated from deep sea sediment of Mariana Trench.</title>
        <authorList>
            <person name="Wang Z."/>
            <person name="Sun Q.-L."/>
            <person name="Xu X.-D."/>
            <person name="Tang Y.-Z."/>
            <person name="Zhang J."/>
        </authorList>
    </citation>
    <scope>NUCLEOTIDE SEQUENCE [LARGE SCALE GENOMIC DNA]</scope>
    <source>
        <strain evidence="3 4">MT2928</strain>
    </source>
</reference>
<dbReference type="KEGG" id="poz:I0K15_13400"/>
<dbReference type="RefSeq" id="WP_196102014.1">
    <property type="nucleotide sequence ID" value="NZ_CP064942.1"/>
</dbReference>
<accession>A0A7S9QB50</accession>
<protein>
    <submittedName>
        <fullName evidence="3">Hint domain-containing protein</fullName>
    </submittedName>
</protein>
<dbReference type="Pfam" id="PF13403">
    <property type="entry name" value="Hint_2"/>
    <property type="match status" value="1"/>
</dbReference>
<feature type="region of interest" description="Disordered" evidence="1">
    <location>
        <begin position="149"/>
        <end position="168"/>
    </location>
</feature>
<evidence type="ECO:0000313" key="4">
    <source>
        <dbReference type="Proteomes" id="UP000594800"/>
    </source>
</evidence>
<proteinExistence type="predicted"/>
<keyword evidence="4" id="KW-1185">Reference proteome</keyword>
<feature type="region of interest" description="Disordered" evidence="1">
    <location>
        <begin position="123"/>
        <end position="144"/>
    </location>
</feature>
<dbReference type="Gene3D" id="2.170.16.10">
    <property type="entry name" value="Hedgehog/Intein (Hint) domain"/>
    <property type="match status" value="1"/>
</dbReference>
<dbReference type="InterPro" id="IPR036844">
    <property type="entry name" value="Hint_dom_sf"/>
</dbReference>
<feature type="domain" description="Hedgehog/Intein (Hint)" evidence="2">
    <location>
        <begin position="172"/>
        <end position="309"/>
    </location>
</feature>
<dbReference type="AlphaFoldDB" id="A0A7S9QB50"/>
<name>A0A7S9QB50_9RHOB</name>